<evidence type="ECO:0000313" key="2">
    <source>
        <dbReference type="Proteomes" id="UP000226442"/>
    </source>
</evidence>
<proteinExistence type="predicted"/>
<protein>
    <submittedName>
        <fullName evidence="1">Uncharacterized protein</fullName>
    </submittedName>
</protein>
<dbReference type="AlphaFoldDB" id="A0A2G4F5X0"/>
<organism evidence="1 2">
    <name type="scientific">Tychonema bourrellyi FEM_GT703</name>
    <dbReference type="NCBI Taxonomy" id="2040638"/>
    <lineage>
        <taxon>Bacteria</taxon>
        <taxon>Bacillati</taxon>
        <taxon>Cyanobacteriota</taxon>
        <taxon>Cyanophyceae</taxon>
        <taxon>Oscillatoriophycideae</taxon>
        <taxon>Oscillatoriales</taxon>
        <taxon>Microcoleaceae</taxon>
        <taxon>Tychonema</taxon>
    </lineage>
</organism>
<reference evidence="1" key="1">
    <citation type="submission" date="2017-10" db="EMBL/GenBank/DDBJ databases">
        <title>Draft genome sequence of the planktic cyanobacteria Tychonema bourrellyi isolated from alpine lentic freshwater.</title>
        <authorList>
            <person name="Tett A."/>
            <person name="Armanini F."/>
            <person name="Asnicar F."/>
            <person name="Boscaini A."/>
            <person name="Pasolli E."/>
            <person name="Zolfo M."/>
            <person name="Donati C."/>
            <person name="Salmaso N."/>
            <person name="Segata N."/>
        </authorList>
    </citation>
    <scope>NUCLEOTIDE SEQUENCE</scope>
    <source>
        <strain evidence="1">FEM_GT703</strain>
    </source>
</reference>
<dbReference type="EMBL" id="NXIB02000004">
    <property type="protein sequence ID" value="PHX57184.1"/>
    <property type="molecule type" value="Genomic_DNA"/>
</dbReference>
<sequence>MGNWELGIGNWASGIGNWAWGIGNWASGMGNWELGIGHRELVITKRVLANSHRVSPLTFETSTRRVFRIDFVGWVERQRNPTHCFKRVGFLITLKPALAVFLA</sequence>
<dbReference type="RefSeq" id="WP_096829056.1">
    <property type="nucleotide sequence ID" value="NZ_NXIB02000004.1"/>
</dbReference>
<gene>
    <name evidence="1" type="ORF">CP500_001265</name>
</gene>
<comment type="caution">
    <text evidence="1">The sequence shown here is derived from an EMBL/GenBank/DDBJ whole genome shotgun (WGS) entry which is preliminary data.</text>
</comment>
<keyword evidence="2" id="KW-1185">Reference proteome</keyword>
<accession>A0A2G4F5X0</accession>
<evidence type="ECO:0000313" key="1">
    <source>
        <dbReference type="EMBL" id="PHX57184.1"/>
    </source>
</evidence>
<name>A0A2G4F5X0_9CYAN</name>
<dbReference type="Proteomes" id="UP000226442">
    <property type="component" value="Unassembled WGS sequence"/>
</dbReference>